<proteinExistence type="predicted"/>
<evidence type="ECO:0000256" key="1">
    <source>
        <dbReference type="SAM" id="Phobius"/>
    </source>
</evidence>
<name>A0A423PPQ0_9GAMM</name>
<feature type="transmembrane region" description="Helical" evidence="1">
    <location>
        <begin position="48"/>
        <end position="68"/>
    </location>
</feature>
<dbReference type="AlphaFoldDB" id="A0A423PPQ0"/>
<accession>A0A423PPQ0</accession>
<evidence type="ECO:0000313" key="2">
    <source>
        <dbReference type="EMBL" id="ROO27585.1"/>
    </source>
</evidence>
<sequence>MDLADNRRVLCHASTVLFAHVVLSAGMPLEAASTVVSGRLSRAMPRPARVFVACAVSCVATVLVFWSFSH</sequence>
<evidence type="ECO:0000313" key="3">
    <source>
        <dbReference type="Proteomes" id="UP000285310"/>
    </source>
</evidence>
<organism evidence="2 3">
    <name type="scientific">Salinisphaera japonica YTM-1</name>
    <dbReference type="NCBI Taxonomy" id="1209778"/>
    <lineage>
        <taxon>Bacteria</taxon>
        <taxon>Pseudomonadati</taxon>
        <taxon>Pseudomonadota</taxon>
        <taxon>Gammaproteobacteria</taxon>
        <taxon>Salinisphaerales</taxon>
        <taxon>Salinisphaeraceae</taxon>
        <taxon>Salinisphaera</taxon>
    </lineage>
</organism>
<comment type="caution">
    <text evidence="2">The sequence shown here is derived from an EMBL/GenBank/DDBJ whole genome shotgun (WGS) entry which is preliminary data.</text>
</comment>
<dbReference type="Proteomes" id="UP000285310">
    <property type="component" value="Unassembled WGS sequence"/>
</dbReference>
<dbReference type="InParanoid" id="A0A423PPQ0"/>
<keyword evidence="3" id="KW-1185">Reference proteome</keyword>
<reference evidence="2 3" key="1">
    <citation type="submission" date="2013-10" db="EMBL/GenBank/DDBJ databases">
        <title>Salinisphaera japonica YTM-1 Genome Sequencing.</title>
        <authorList>
            <person name="Lai Q."/>
            <person name="Li C."/>
            <person name="Shao Z."/>
        </authorList>
    </citation>
    <scope>NUCLEOTIDE SEQUENCE [LARGE SCALE GENOMIC DNA]</scope>
    <source>
        <strain evidence="2 3">YTM-1</strain>
    </source>
</reference>
<keyword evidence="1" id="KW-0812">Transmembrane</keyword>
<gene>
    <name evidence="2" type="ORF">SAJA_09110</name>
</gene>
<keyword evidence="1" id="KW-1133">Transmembrane helix</keyword>
<dbReference type="EMBL" id="AYKG01000025">
    <property type="protein sequence ID" value="ROO27585.1"/>
    <property type="molecule type" value="Genomic_DNA"/>
</dbReference>
<keyword evidence="1" id="KW-0472">Membrane</keyword>
<protein>
    <submittedName>
        <fullName evidence="2">Uncharacterized protein</fullName>
    </submittedName>
</protein>